<evidence type="ECO:0000259" key="8">
    <source>
        <dbReference type="SMART" id="SM00014"/>
    </source>
</evidence>
<dbReference type="Proteomes" id="UP000254764">
    <property type="component" value="Unassembled WGS sequence"/>
</dbReference>
<evidence type="ECO:0000256" key="5">
    <source>
        <dbReference type="ARBA" id="ARBA00022989"/>
    </source>
</evidence>
<dbReference type="Gene3D" id="1.20.144.10">
    <property type="entry name" value="Phosphatidic acid phosphatase type 2/haloperoxidase"/>
    <property type="match status" value="2"/>
</dbReference>
<dbReference type="EMBL" id="UEYP01000016">
    <property type="protein sequence ID" value="SSC64984.1"/>
    <property type="molecule type" value="Genomic_DNA"/>
</dbReference>
<dbReference type="PANTHER" id="PTHR14969:SF62">
    <property type="entry name" value="DECAPRENYLPHOSPHORYL-5-PHOSPHORIBOSE PHOSPHATASE RV3807C-RELATED"/>
    <property type="match status" value="1"/>
</dbReference>
<dbReference type="RefSeq" id="WP_235842284.1">
    <property type="nucleotide sequence ID" value="NZ_UEYP01000016.1"/>
</dbReference>
<evidence type="ECO:0000256" key="6">
    <source>
        <dbReference type="ARBA" id="ARBA00023136"/>
    </source>
</evidence>
<keyword evidence="3 7" id="KW-0812">Transmembrane</keyword>
<name>A0A376AB35_9HYPH</name>
<evidence type="ECO:0000313" key="9">
    <source>
        <dbReference type="EMBL" id="SSC64984.1"/>
    </source>
</evidence>
<evidence type="ECO:0000256" key="3">
    <source>
        <dbReference type="ARBA" id="ARBA00022692"/>
    </source>
</evidence>
<dbReference type="STRING" id="1336235.GCA_000518785_03113"/>
<feature type="transmembrane region" description="Helical" evidence="7">
    <location>
        <begin position="102"/>
        <end position="126"/>
    </location>
</feature>
<dbReference type="Pfam" id="PF01569">
    <property type="entry name" value="PAP2"/>
    <property type="match status" value="1"/>
</dbReference>
<dbReference type="GO" id="GO:0016787">
    <property type="term" value="F:hydrolase activity"/>
    <property type="evidence" value="ECO:0007669"/>
    <property type="project" value="UniProtKB-KW"/>
</dbReference>
<dbReference type="SUPFAM" id="SSF48317">
    <property type="entry name" value="Acid phosphatase/Vanadium-dependent haloperoxidase"/>
    <property type="match status" value="1"/>
</dbReference>
<keyword evidence="2" id="KW-1003">Cell membrane</keyword>
<dbReference type="SMART" id="SM00014">
    <property type="entry name" value="acidPPc"/>
    <property type="match status" value="1"/>
</dbReference>
<dbReference type="InterPro" id="IPR036938">
    <property type="entry name" value="PAP2/HPO_sf"/>
</dbReference>
<proteinExistence type="predicted"/>
<gene>
    <name evidence="9" type="ORF">RHIZ70_692</name>
</gene>
<keyword evidence="5 7" id="KW-1133">Transmembrane helix</keyword>
<evidence type="ECO:0000256" key="4">
    <source>
        <dbReference type="ARBA" id="ARBA00022801"/>
    </source>
</evidence>
<reference evidence="10" key="1">
    <citation type="submission" date="2018-07" db="EMBL/GenBank/DDBJ databases">
        <authorList>
            <person name="Peiro R."/>
            <person name="Begona"/>
            <person name="Cbmso G."/>
            <person name="Lopez M."/>
            <person name="Gonzalez S."/>
        </authorList>
    </citation>
    <scope>NUCLEOTIDE SEQUENCE [LARGE SCALE GENOMIC DNA]</scope>
</reference>
<evidence type="ECO:0000256" key="7">
    <source>
        <dbReference type="SAM" id="Phobius"/>
    </source>
</evidence>
<feature type="transmembrane region" description="Helical" evidence="7">
    <location>
        <begin position="205"/>
        <end position="224"/>
    </location>
</feature>
<organism evidence="9 10">
    <name type="scientific">Ciceribacter selenitireducens ATCC BAA-1503</name>
    <dbReference type="NCBI Taxonomy" id="1336235"/>
    <lineage>
        <taxon>Bacteria</taxon>
        <taxon>Pseudomonadati</taxon>
        <taxon>Pseudomonadota</taxon>
        <taxon>Alphaproteobacteria</taxon>
        <taxon>Hyphomicrobiales</taxon>
        <taxon>Rhizobiaceae</taxon>
        <taxon>Ciceribacter</taxon>
    </lineage>
</organism>
<protein>
    <recommendedName>
        <fullName evidence="8">Phosphatidic acid phosphatase type 2/haloperoxidase domain-containing protein</fullName>
    </recommendedName>
</protein>
<keyword evidence="4" id="KW-0378">Hydrolase</keyword>
<evidence type="ECO:0000313" key="10">
    <source>
        <dbReference type="Proteomes" id="UP000254764"/>
    </source>
</evidence>
<keyword evidence="10" id="KW-1185">Reference proteome</keyword>
<feature type="domain" description="Phosphatidic acid phosphatase type 2/haloperoxidase" evidence="8">
    <location>
        <begin position="108"/>
        <end position="220"/>
    </location>
</feature>
<sequence>MSGIDKIRTWLKRRRDHNRHPPAPHYWQIFAIVAANLVILSFLIFDEAVGASRHRDIFTRSLGRMITEFGSSGWILMASAMLALTGFASWRLSRGARQRFRALYLGQIGAYAFLAVALSGILANLIKRVIGRARPPQFEDWGAFGFSAFSGSKFESFPSGHATTVGAIFMVLILLLPRYRLAFMLLALWMGFSRVMVGAHYPSDVIAGLSFGAWFTLLLANVFARYRLVFMPDAKGWPVPRLAPLHRSPTL</sequence>
<accession>A0A376AB35</accession>
<evidence type="ECO:0000256" key="1">
    <source>
        <dbReference type="ARBA" id="ARBA00004651"/>
    </source>
</evidence>
<evidence type="ECO:0000256" key="2">
    <source>
        <dbReference type="ARBA" id="ARBA00022475"/>
    </source>
</evidence>
<keyword evidence="6 7" id="KW-0472">Membrane</keyword>
<dbReference type="PANTHER" id="PTHR14969">
    <property type="entry name" value="SPHINGOSINE-1-PHOSPHATE PHOSPHOHYDROLASE"/>
    <property type="match status" value="1"/>
</dbReference>
<feature type="transmembrane region" description="Helical" evidence="7">
    <location>
        <begin position="25"/>
        <end position="45"/>
    </location>
</feature>
<dbReference type="GO" id="GO:0005886">
    <property type="term" value="C:plasma membrane"/>
    <property type="evidence" value="ECO:0007669"/>
    <property type="project" value="UniProtKB-SubCell"/>
</dbReference>
<feature type="transmembrane region" description="Helical" evidence="7">
    <location>
        <begin position="65"/>
        <end position="90"/>
    </location>
</feature>
<comment type="subcellular location">
    <subcellularLocation>
        <location evidence="1">Cell membrane</location>
        <topology evidence="1">Multi-pass membrane protein</topology>
    </subcellularLocation>
</comment>
<dbReference type="InterPro" id="IPR000326">
    <property type="entry name" value="PAP2/HPO"/>
</dbReference>
<dbReference type="AlphaFoldDB" id="A0A376AB35"/>